<evidence type="ECO:0000313" key="3">
    <source>
        <dbReference type="Proteomes" id="UP001642487"/>
    </source>
</evidence>
<feature type="transmembrane region" description="Helical" evidence="1">
    <location>
        <begin position="68"/>
        <end position="91"/>
    </location>
</feature>
<accession>A0ABP0XXK3</accession>
<proteinExistence type="predicted"/>
<gene>
    <name evidence="2" type="ORF">CITCOLO1_LOCUS4597</name>
</gene>
<sequence>MNLGGPRRSLRFGLESVNPLVFVFHIDINYAHRALTIIILLTLHSDLCHSTLLYPLPLITGSSSPFPSPFHFCVFSISLLFVVGLLLLVFAGK</sequence>
<name>A0ABP0XXK3_9ROSI</name>
<evidence type="ECO:0008006" key="4">
    <source>
        <dbReference type="Google" id="ProtNLM"/>
    </source>
</evidence>
<protein>
    <recommendedName>
        <fullName evidence="4">Transmembrane protein</fullName>
    </recommendedName>
</protein>
<keyword evidence="1" id="KW-1133">Transmembrane helix</keyword>
<organism evidence="2 3">
    <name type="scientific">Citrullus colocynthis</name>
    <name type="common">colocynth</name>
    <dbReference type="NCBI Taxonomy" id="252529"/>
    <lineage>
        <taxon>Eukaryota</taxon>
        <taxon>Viridiplantae</taxon>
        <taxon>Streptophyta</taxon>
        <taxon>Embryophyta</taxon>
        <taxon>Tracheophyta</taxon>
        <taxon>Spermatophyta</taxon>
        <taxon>Magnoliopsida</taxon>
        <taxon>eudicotyledons</taxon>
        <taxon>Gunneridae</taxon>
        <taxon>Pentapetalae</taxon>
        <taxon>rosids</taxon>
        <taxon>fabids</taxon>
        <taxon>Cucurbitales</taxon>
        <taxon>Cucurbitaceae</taxon>
        <taxon>Benincaseae</taxon>
        <taxon>Citrullus</taxon>
    </lineage>
</organism>
<keyword evidence="1" id="KW-0472">Membrane</keyword>
<dbReference type="Proteomes" id="UP001642487">
    <property type="component" value="Chromosome 11"/>
</dbReference>
<dbReference type="EMBL" id="OZ021745">
    <property type="protein sequence ID" value="CAK9312887.1"/>
    <property type="molecule type" value="Genomic_DNA"/>
</dbReference>
<keyword evidence="3" id="KW-1185">Reference proteome</keyword>
<keyword evidence="1" id="KW-0812">Transmembrane</keyword>
<reference evidence="2 3" key="1">
    <citation type="submission" date="2024-03" db="EMBL/GenBank/DDBJ databases">
        <authorList>
            <person name="Gkanogiannis A."/>
            <person name="Becerra Lopez-Lavalle L."/>
        </authorList>
    </citation>
    <scope>NUCLEOTIDE SEQUENCE [LARGE SCALE GENOMIC DNA]</scope>
</reference>
<evidence type="ECO:0000256" key="1">
    <source>
        <dbReference type="SAM" id="Phobius"/>
    </source>
</evidence>
<evidence type="ECO:0000313" key="2">
    <source>
        <dbReference type="EMBL" id="CAK9312887.1"/>
    </source>
</evidence>